<dbReference type="Gene3D" id="1.10.10.60">
    <property type="entry name" value="Homeodomain-like"/>
    <property type="match status" value="1"/>
</dbReference>
<dbReference type="InterPro" id="IPR025943">
    <property type="entry name" value="Sigma_54_int_dom_ATP-bd_2"/>
</dbReference>
<accession>E1YFI6</accession>
<dbReference type="InterPro" id="IPR002078">
    <property type="entry name" value="Sigma_54_int"/>
</dbReference>
<dbReference type="PANTHER" id="PTHR32071">
    <property type="entry name" value="TRANSCRIPTIONAL REGULATORY PROTEIN"/>
    <property type="match status" value="1"/>
</dbReference>
<dbReference type="SUPFAM" id="SSF55781">
    <property type="entry name" value="GAF domain-like"/>
    <property type="match status" value="1"/>
</dbReference>
<protein>
    <submittedName>
        <fullName evidence="7">Hydrogenase-4 transcriptional activator</fullName>
    </submittedName>
</protein>
<dbReference type="PROSITE" id="PS00676">
    <property type="entry name" value="SIGMA54_INTERACT_2"/>
    <property type="match status" value="1"/>
</dbReference>
<dbReference type="Pfam" id="PF00158">
    <property type="entry name" value="Sigma54_activat"/>
    <property type="match status" value="1"/>
</dbReference>
<dbReference type="GO" id="GO:0006355">
    <property type="term" value="P:regulation of DNA-templated transcription"/>
    <property type="evidence" value="ECO:0007669"/>
    <property type="project" value="InterPro"/>
</dbReference>
<gene>
    <name evidence="7" type="ORF">N47_J03110</name>
</gene>
<dbReference type="InterPro" id="IPR027417">
    <property type="entry name" value="P-loop_NTPase"/>
</dbReference>
<evidence type="ECO:0000256" key="5">
    <source>
        <dbReference type="ARBA" id="ARBA00023163"/>
    </source>
</evidence>
<evidence type="ECO:0000256" key="3">
    <source>
        <dbReference type="ARBA" id="ARBA00023015"/>
    </source>
</evidence>
<keyword evidence="5" id="KW-0804">Transcription</keyword>
<name>E1YFI6_9BACT</name>
<keyword evidence="1" id="KW-0547">Nucleotide-binding</keyword>
<dbReference type="InterPro" id="IPR029016">
    <property type="entry name" value="GAF-like_dom_sf"/>
</dbReference>
<dbReference type="SUPFAM" id="SSF52540">
    <property type="entry name" value="P-loop containing nucleoside triphosphate hydrolases"/>
    <property type="match status" value="1"/>
</dbReference>
<dbReference type="AlphaFoldDB" id="E1YFI6"/>
<dbReference type="CDD" id="cd00009">
    <property type="entry name" value="AAA"/>
    <property type="match status" value="1"/>
</dbReference>
<dbReference type="EMBL" id="FR695872">
    <property type="protein sequence ID" value="CBX29330.1"/>
    <property type="molecule type" value="Genomic_DNA"/>
</dbReference>
<dbReference type="FunFam" id="3.40.50.300:FF:000006">
    <property type="entry name" value="DNA-binding transcriptional regulator NtrC"/>
    <property type="match status" value="1"/>
</dbReference>
<evidence type="ECO:0000256" key="2">
    <source>
        <dbReference type="ARBA" id="ARBA00022840"/>
    </source>
</evidence>
<keyword evidence="3" id="KW-0805">Transcription regulation</keyword>
<keyword evidence="2" id="KW-0067">ATP-binding</keyword>
<feature type="domain" description="Sigma-54 factor interaction" evidence="6">
    <location>
        <begin position="194"/>
        <end position="424"/>
    </location>
</feature>
<keyword evidence="4" id="KW-0238">DNA-binding</keyword>
<dbReference type="PROSITE" id="PS50045">
    <property type="entry name" value="SIGMA54_INTERACT_4"/>
    <property type="match status" value="1"/>
</dbReference>
<evidence type="ECO:0000256" key="1">
    <source>
        <dbReference type="ARBA" id="ARBA00022741"/>
    </source>
</evidence>
<evidence type="ECO:0000313" key="7">
    <source>
        <dbReference type="EMBL" id="CBX29330.1"/>
    </source>
</evidence>
<proteinExistence type="predicted"/>
<dbReference type="PANTHER" id="PTHR32071:SF117">
    <property type="entry name" value="PTS-DEPENDENT DIHYDROXYACETONE KINASE OPERON REGULATORY PROTEIN-RELATED"/>
    <property type="match status" value="1"/>
</dbReference>
<dbReference type="Pfam" id="PF25601">
    <property type="entry name" value="AAA_lid_14"/>
    <property type="match status" value="1"/>
</dbReference>
<dbReference type="GO" id="GO:0005524">
    <property type="term" value="F:ATP binding"/>
    <property type="evidence" value="ECO:0007669"/>
    <property type="project" value="UniProtKB-KW"/>
</dbReference>
<dbReference type="PROSITE" id="PS00688">
    <property type="entry name" value="SIGMA54_INTERACT_3"/>
    <property type="match status" value="1"/>
</dbReference>
<dbReference type="Gene3D" id="3.40.50.300">
    <property type="entry name" value="P-loop containing nucleotide triphosphate hydrolases"/>
    <property type="match status" value="1"/>
</dbReference>
<dbReference type="SMART" id="SM00382">
    <property type="entry name" value="AAA"/>
    <property type="match status" value="1"/>
</dbReference>
<sequence length="512" mass="57914">MERQGFFSPGYFLRICGSIELDLVMGDCFNFLKQFMPVNTISFNIYDPDVGAIQNVAQKTDNESISFSSPVVLSTEARAFLEGPKPSKVIVVKRQEDHVIGRMLSRAFKTKTFSGMVMFLETKEKLLGGVSLFSSGYDNYSKEHARLLALLHDPFAVAMSNALRYHEVVKLKDMLVDDNRYLSRELHRISGEEIIGQNLGLKDVMEMVRQVAPLNSNALLLGETGVGKEIIANSIHYSSPRSRGPFIKVNCGAIPESLLDTELFGHEKGAFTGAVSRKRGRFERAHTGSIFLDEIGELQPRAQVRLLRVIQNMEIERVGGESPVPVDIRIIAASHRNLEDMVRAGKFREDLWYRLNVFSITVPPLRHRFSDIPSLVNYFIERKSRQMNFKNHPVLAPGVIERLQSYQWPGNVRELENAVERALIRNRTASANEPLRFDDFPPSEVQAMNRKISHQKALPLKLDEAMREHIQKALDMTNGRIQGKDGAAAIPGVHSSTLRNRMIKLKISFKRK</sequence>
<dbReference type="InterPro" id="IPR025944">
    <property type="entry name" value="Sigma_54_int_dom_CS"/>
</dbReference>
<reference evidence="7" key="1">
    <citation type="journal article" date="2011" name="Environ. Microbiol.">
        <title>Genomic insights into the metabolic potential of the polycyclic aromatic hydrocarbon degrading sulfate-reducing Deltaproteobacterium N47.</title>
        <authorList>
            <person name="Bergmann F."/>
            <person name="Selesi D."/>
            <person name="Weinmaier T."/>
            <person name="Tischler P."/>
            <person name="Rattei T."/>
            <person name="Meckenstock R.U."/>
        </authorList>
    </citation>
    <scope>NUCLEOTIDE SEQUENCE</scope>
</reference>
<evidence type="ECO:0000256" key="4">
    <source>
        <dbReference type="ARBA" id="ARBA00023125"/>
    </source>
</evidence>
<evidence type="ECO:0000259" key="6">
    <source>
        <dbReference type="PROSITE" id="PS50045"/>
    </source>
</evidence>
<dbReference type="InterPro" id="IPR058031">
    <property type="entry name" value="AAA_lid_NorR"/>
</dbReference>
<dbReference type="Gene3D" id="1.10.8.60">
    <property type="match status" value="1"/>
</dbReference>
<organism evidence="7">
    <name type="scientific">uncultured Desulfobacterium sp</name>
    <dbReference type="NCBI Taxonomy" id="201089"/>
    <lineage>
        <taxon>Bacteria</taxon>
        <taxon>Pseudomonadati</taxon>
        <taxon>Thermodesulfobacteriota</taxon>
        <taxon>Desulfobacteria</taxon>
        <taxon>Desulfobacterales</taxon>
        <taxon>Desulfobacteriaceae</taxon>
        <taxon>Desulfobacterium</taxon>
        <taxon>environmental samples</taxon>
    </lineage>
</organism>
<dbReference type="Gene3D" id="3.30.450.40">
    <property type="match status" value="1"/>
</dbReference>
<dbReference type="GO" id="GO:0003677">
    <property type="term" value="F:DNA binding"/>
    <property type="evidence" value="ECO:0007669"/>
    <property type="project" value="UniProtKB-KW"/>
</dbReference>
<dbReference type="InterPro" id="IPR003593">
    <property type="entry name" value="AAA+_ATPase"/>
</dbReference>